<evidence type="ECO:0000313" key="3">
    <source>
        <dbReference type="Proteomes" id="UP000664417"/>
    </source>
</evidence>
<dbReference type="InterPro" id="IPR051082">
    <property type="entry name" value="Pentapeptide-BTB/POZ_domain"/>
</dbReference>
<dbReference type="CDD" id="cd00321">
    <property type="entry name" value="SO_family_Moco"/>
    <property type="match status" value="1"/>
</dbReference>
<organism evidence="2 3">
    <name type="scientific">Acanthopleuribacter pedis</name>
    <dbReference type="NCBI Taxonomy" id="442870"/>
    <lineage>
        <taxon>Bacteria</taxon>
        <taxon>Pseudomonadati</taxon>
        <taxon>Acidobacteriota</taxon>
        <taxon>Holophagae</taxon>
        <taxon>Acanthopleuribacterales</taxon>
        <taxon>Acanthopleuribacteraceae</taxon>
        <taxon>Acanthopleuribacter</taxon>
    </lineage>
</organism>
<dbReference type="Pfam" id="PF00805">
    <property type="entry name" value="Pentapeptide"/>
    <property type="match status" value="1"/>
</dbReference>
<dbReference type="Pfam" id="PF00174">
    <property type="entry name" value="Oxidored_molyb"/>
    <property type="match status" value="1"/>
</dbReference>
<evidence type="ECO:0000259" key="1">
    <source>
        <dbReference type="Pfam" id="PF00174"/>
    </source>
</evidence>
<protein>
    <submittedName>
        <fullName evidence="2">Molybdopterin-dependent oxidoreductase</fullName>
    </submittedName>
</protein>
<dbReference type="PANTHER" id="PTHR14136:SF17">
    <property type="entry name" value="BTB_POZ DOMAIN-CONTAINING PROTEIN KCTD9"/>
    <property type="match status" value="1"/>
</dbReference>
<dbReference type="SUPFAM" id="SSF56524">
    <property type="entry name" value="Oxidoreductase molybdopterin-binding domain"/>
    <property type="match status" value="1"/>
</dbReference>
<proteinExistence type="predicted"/>
<sequence>MAKQTRVLRVVGDNGEGHKRNPLPSPADWRLRLKADGFARDFSLADLAALETADLEMGILCVSAGRIAGNNTSVRFTGLPFTRLVAEIGDVSAYQTVIFRSKARATCGPKHLAHETSLDMDYCLNSGQVMLAWKLNGEDLPYDNGFPLRSTVGPDRFFYKSLKWLGEIELTTRPIDVCRGTWETYAGYHNLARVAEDERFTPIMRLITQVAPDGSDISDEITEAHWQATLDDLVAKGDFSRLILAKVDVMQQKMGLSLPKDFQGFKFRDGKFVAKLRGCKFSKTSFVGTDMQGVNLSLTRLNHCLLNGADLTKVDAEGADFSSADLTGANMREAYLAGAKFYSDKNLAKDTKPEKGAKVQGLDLTGAKDIDEKQAEWLRLDGALL</sequence>
<dbReference type="AlphaFoldDB" id="A0A8J7U4N5"/>
<dbReference type="InterPro" id="IPR001646">
    <property type="entry name" value="5peptide_repeat"/>
</dbReference>
<comment type="caution">
    <text evidence="2">The sequence shown here is derived from an EMBL/GenBank/DDBJ whole genome shotgun (WGS) entry which is preliminary data.</text>
</comment>
<dbReference type="Proteomes" id="UP000664417">
    <property type="component" value="Unassembled WGS sequence"/>
</dbReference>
<gene>
    <name evidence="2" type="ORF">J3U88_08460</name>
</gene>
<dbReference type="InterPro" id="IPR000572">
    <property type="entry name" value="OxRdtase_Mopterin-bd_dom"/>
</dbReference>
<dbReference type="PANTHER" id="PTHR14136">
    <property type="entry name" value="BTB_POZ DOMAIN-CONTAINING PROTEIN KCTD9"/>
    <property type="match status" value="1"/>
</dbReference>
<accession>A0A8J7U4N5</accession>
<keyword evidence="3" id="KW-1185">Reference proteome</keyword>
<name>A0A8J7U4N5_9BACT</name>
<dbReference type="Gene3D" id="2.160.20.80">
    <property type="entry name" value="E3 ubiquitin-protein ligase SopA"/>
    <property type="match status" value="1"/>
</dbReference>
<dbReference type="Gene3D" id="3.90.420.10">
    <property type="entry name" value="Oxidoreductase, molybdopterin-binding domain"/>
    <property type="match status" value="1"/>
</dbReference>
<feature type="domain" description="Oxidoreductase molybdopterin-binding" evidence="1">
    <location>
        <begin position="23"/>
        <end position="174"/>
    </location>
</feature>
<evidence type="ECO:0000313" key="2">
    <source>
        <dbReference type="EMBL" id="MBO1318486.1"/>
    </source>
</evidence>
<dbReference type="InterPro" id="IPR036374">
    <property type="entry name" value="OxRdtase_Mopterin-bd_sf"/>
</dbReference>
<reference evidence="2" key="1">
    <citation type="submission" date="2021-03" db="EMBL/GenBank/DDBJ databases">
        <authorList>
            <person name="Wang G."/>
        </authorList>
    </citation>
    <scope>NUCLEOTIDE SEQUENCE</scope>
    <source>
        <strain evidence="2">KCTC 12899</strain>
    </source>
</reference>
<dbReference type="RefSeq" id="WP_207858280.1">
    <property type="nucleotide sequence ID" value="NZ_JAFREP010000006.1"/>
</dbReference>
<dbReference type="SUPFAM" id="SSF141571">
    <property type="entry name" value="Pentapeptide repeat-like"/>
    <property type="match status" value="1"/>
</dbReference>
<dbReference type="EMBL" id="JAFREP010000006">
    <property type="protein sequence ID" value="MBO1318486.1"/>
    <property type="molecule type" value="Genomic_DNA"/>
</dbReference>